<dbReference type="Gene3D" id="3.20.20.150">
    <property type="entry name" value="Divalent-metal-dependent TIM barrel enzymes"/>
    <property type="match status" value="1"/>
</dbReference>
<keyword evidence="2" id="KW-0413">Isomerase</keyword>
<gene>
    <name evidence="2" type="ORF">EV700_0883</name>
</gene>
<evidence type="ECO:0000313" key="2">
    <source>
        <dbReference type="EMBL" id="RZU47915.1"/>
    </source>
</evidence>
<protein>
    <submittedName>
        <fullName evidence="2">Sugar phosphate isomerase/epimerase</fullName>
    </submittedName>
</protein>
<evidence type="ECO:0000259" key="1">
    <source>
        <dbReference type="Pfam" id="PF01261"/>
    </source>
</evidence>
<dbReference type="InterPro" id="IPR013022">
    <property type="entry name" value="Xyl_isomerase-like_TIM-brl"/>
</dbReference>
<dbReference type="EMBL" id="SHKX01000010">
    <property type="protein sequence ID" value="RZU47915.1"/>
    <property type="molecule type" value="Genomic_DNA"/>
</dbReference>
<sequence>MELRGYRTYWGSTGMPWAEFAAEAKADGYDGLEVPIPADYAGQQALRAALDDHGFDLIAEICTAGSYVPDRRATPVQHLESLARQLEIIDRFGATQINCLAGCDAWPLAQSVDFFGEALTLAHFTGIPISFETHRSRTLFNPWVARDLVQALPDLYLTCDFSHWCVVCERLIDTEFDVLEILAPRARHIHGRVGYDQGPQVPHPAAPEFAGALAARQRWWELCWQAMRDAGLTQCTLTPEFGPDGYLHRLPFTDQPVADLRQINRWMLDTERAHFVRWRAGV</sequence>
<keyword evidence="3" id="KW-1185">Reference proteome</keyword>
<dbReference type="InterPro" id="IPR036237">
    <property type="entry name" value="Xyl_isomerase-like_sf"/>
</dbReference>
<name>A0A4Q7ZD30_9GAMM</name>
<dbReference type="AlphaFoldDB" id="A0A4Q7ZD30"/>
<dbReference type="Proteomes" id="UP000292423">
    <property type="component" value="Unassembled WGS sequence"/>
</dbReference>
<dbReference type="GO" id="GO:0016853">
    <property type="term" value="F:isomerase activity"/>
    <property type="evidence" value="ECO:0007669"/>
    <property type="project" value="UniProtKB-KW"/>
</dbReference>
<reference evidence="2 3" key="1">
    <citation type="submission" date="2019-02" db="EMBL/GenBank/DDBJ databases">
        <title>Genomic Encyclopedia of Type Strains, Phase IV (KMG-IV): sequencing the most valuable type-strain genomes for metagenomic binning, comparative biology and taxonomic classification.</title>
        <authorList>
            <person name="Goeker M."/>
        </authorList>
    </citation>
    <scope>NUCLEOTIDE SEQUENCE [LARGE SCALE GENOMIC DNA]</scope>
    <source>
        <strain evidence="2 3">DSM 105135</strain>
    </source>
</reference>
<proteinExistence type="predicted"/>
<dbReference type="SUPFAM" id="SSF51658">
    <property type="entry name" value="Xylose isomerase-like"/>
    <property type="match status" value="1"/>
</dbReference>
<comment type="caution">
    <text evidence="2">The sequence shown here is derived from an EMBL/GenBank/DDBJ whole genome shotgun (WGS) entry which is preliminary data.</text>
</comment>
<organism evidence="2 3">
    <name type="scientific">Fluviicoccus keumensis</name>
    <dbReference type="NCBI Taxonomy" id="1435465"/>
    <lineage>
        <taxon>Bacteria</taxon>
        <taxon>Pseudomonadati</taxon>
        <taxon>Pseudomonadota</taxon>
        <taxon>Gammaproteobacteria</taxon>
        <taxon>Moraxellales</taxon>
        <taxon>Moraxellaceae</taxon>
        <taxon>Fluviicoccus</taxon>
    </lineage>
</organism>
<accession>A0A4Q7ZD30</accession>
<feature type="domain" description="Xylose isomerase-like TIM barrel" evidence="1">
    <location>
        <begin position="22"/>
        <end position="190"/>
    </location>
</feature>
<dbReference type="OrthoDB" id="2555274at2"/>
<evidence type="ECO:0000313" key="3">
    <source>
        <dbReference type="Proteomes" id="UP000292423"/>
    </source>
</evidence>
<dbReference type="RefSeq" id="WP_130411121.1">
    <property type="nucleotide sequence ID" value="NZ_SHKX01000010.1"/>
</dbReference>
<dbReference type="Pfam" id="PF01261">
    <property type="entry name" value="AP_endonuc_2"/>
    <property type="match status" value="1"/>
</dbReference>